<dbReference type="Gene3D" id="1.20.1640.10">
    <property type="entry name" value="Multidrug efflux transporter AcrB transmembrane domain"/>
    <property type="match status" value="2"/>
</dbReference>
<feature type="domain" description="SSD" evidence="8">
    <location>
        <begin position="588"/>
        <end position="721"/>
    </location>
</feature>
<evidence type="ECO:0000256" key="2">
    <source>
        <dbReference type="ARBA" id="ARBA00010157"/>
    </source>
</evidence>
<keyword evidence="5 7" id="KW-1133">Transmembrane helix</keyword>
<dbReference type="Proteomes" id="UP000267798">
    <property type="component" value="Unassembled WGS sequence"/>
</dbReference>
<evidence type="ECO:0000256" key="5">
    <source>
        <dbReference type="ARBA" id="ARBA00022989"/>
    </source>
</evidence>
<reference evidence="9 10" key="1">
    <citation type="submission" date="2018-09" db="EMBL/GenBank/DDBJ databases">
        <title>Paenibacillus aracenensis nov. sp. isolated from a cave in southern Spain.</title>
        <authorList>
            <person name="Jurado V."/>
            <person name="Gutierrez-Patricio S."/>
            <person name="Gonzalez-Pimentel J.L."/>
            <person name="Miller A.Z."/>
            <person name="Laiz L."/>
            <person name="Saiz-Jimenez C."/>
        </authorList>
    </citation>
    <scope>NUCLEOTIDE SEQUENCE [LARGE SCALE GENOMIC DNA]</scope>
    <source>
        <strain evidence="9 10">JCM 19203</strain>
    </source>
</reference>
<sequence length="745" mass="80641">MHSFLATLARFASSRKGSVWIIVLWLALAAGLSALAPGAKEHAISSTEDSIRLHTPSAIARQLAEQHFPSDDGLPALLVFHADTAITEQQQSAIEQISQWLSSDQKPEHLSGAMPYHLFPPEVQEQLYSEDGSTLLLSAVLKKGSDSKAISAALEEIRSYADSVGLHGMRMETTGPAGIAADTTKLFQNADMVLMLATVVLILVLLVLIYRSPLLALLPLVIAGVVYAVVDRVIGIAAASGSIVVDKQAISIMMILLFAVLTDYCLFVVSRYREELARLGSKHDAMKAAMLGVGEAILFSGGTVLLAVITLFAAVFQPYHYFAPVFAIAMVIMLLGGLTLIPAVFTLAGRAAFWPFKPKLAPVQQHRAGLWTRIGRLVTKRPAVVSAAVGGLMLLAAVNATGIQFSFNLLKSFPNELSSRQGFELLEEHFPQGRLAPVSVLLESDGELQLTETLRGSLSQLAERMKSMDGVESISPSPEAIASADGSASPPRGFLSADGKAVKLELTLAEHPYEGEALAALKQLRDSSDQLLRDSGFSPGSAKLHYAGATAQQLDVRDMNQRDMVVVFSLVTGLIAIMLIFQARSILIALTMMVTMLLSYAASFGIGWALLHNLLGYDAISYRLPLYAFVFSIALGVDYNIMLVSRIAEEARKRSWREAVMTGVSRTGGVISSAGIILAATFCVLMTQPLQELFLFGLIMAIGILLDTFIVRGMLLPSLLVLLERWLPRYRPLPHARQQDYLNRT</sequence>
<feature type="transmembrane region" description="Helical" evidence="7">
    <location>
        <begin position="383"/>
        <end position="407"/>
    </location>
</feature>
<gene>
    <name evidence="9" type="ORF">D3P09_09990</name>
</gene>
<evidence type="ECO:0000256" key="6">
    <source>
        <dbReference type="ARBA" id="ARBA00023136"/>
    </source>
</evidence>
<comment type="similarity">
    <text evidence="2">Belongs to the resistance-nodulation-cell division (RND) (TC 2.A.6) family. MmpL subfamily.</text>
</comment>
<evidence type="ECO:0000256" key="7">
    <source>
        <dbReference type="SAM" id="Phobius"/>
    </source>
</evidence>
<comment type="subcellular location">
    <subcellularLocation>
        <location evidence="1">Cell membrane</location>
        <topology evidence="1">Multi-pass membrane protein</topology>
    </subcellularLocation>
</comment>
<keyword evidence="4 7" id="KW-0812">Transmembrane</keyword>
<comment type="caution">
    <text evidence="9">The sequence shown here is derived from an EMBL/GenBank/DDBJ whole genome shotgun (WGS) entry which is preliminary data.</text>
</comment>
<evidence type="ECO:0000256" key="3">
    <source>
        <dbReference type="ARBA" id="ARBA00022475"/>
    </source>
</evidence>
<dbReference type="InterPro" id="IPR004869">
    <property type="entry name" value="MMPL_dom"/>
</dbReference>
<evidence type="ECO:0000259" key="8">
    <source>
        <dbReference type="PROSITE" id="PS50156"/>
    </source>
</evidence>
<feature type="transmembrane region" description="Helical" evidence="7">
    <location>
        <begin position="564"/>
        <end position="581"/>
    </location>
</feature>
<feature type="transmembrane region" description="Helical" evidence="7">
    <location>
        <begin position="626"/>
        <end position="648"/>
    </location>
</feature>
<dbReference type="GO" id="GO:0005886">
    <property type="term" value="C:plasma membrane"/>
    <property type="evidence" value="ECO:0007669"/>
    <property type="project" value="UniProtKB-SubCell"/>
</dbReference>
<proteinExistence type="inferred from homology"/>
<feature type="transmembrane region" description="Helical" evidence="7">
    <location>
        <begin position="321"/>
        <end position="349"/>
    </location>
</feature>
<organism evidence="9 10">
    <name type="scientific">Paenibacillus pinisoli</name>
    <dbReference type="NCBI Taxonomy" id="1276110"/>
    <lineage>
        <taxon>Bacteria</taxon>
        <taxon>Bacillati</taxon>
        <taxon>Bacillota</taxon>
        <taxon>Bacilli</taxon>
        <taxon>Bacillales</taxon>
        <taxon>Paenibacillaceae</taxon>
        <taxon>Paenibacillus</taxon>
    </lineage>
</organism>
<name>A0A3A6PWE1_9BACL</name>
<feature type="transmembrane region" description="Helical" evidence="7">
    <location>
        <begin position="693"/>
        <end position="723"/>
    </location>
</feature>
<evidence type="ECO:0000256" key="4">
    <source>
        <dbReference type="ARBA" id="ARBA00022692"/>
    </source>
</evidence>
<keyword evidence="6 7" id="KW-0472">Membrane</keyword>
<dbReference type="AlphaFoldDB" id="A0A3A6PWE1"/>
<feature type="transmembrane region" description="Helical" evidence="7">
    <location>
        <begin position="192"/>
        <end position="210"/>
    </location>
</feature>
<feature type="transmembrane region" description="Helical" evidence="7">
    <location>
        <begin position="217"/>
        <end position="243"/>
    </location>
</feature>
<dbReference type="Pfam" id="PF03176">
    <property type="entry name" value="MMPL"/>
    <property type="match status" value="2"/>
</dbReference>
<dbReference type="InterPro" id="IPR000731">
    <property type="entry name" value="SSD"/>
</dbReference>
<feature type="transmembrane region" description="Helical" evidence="7">
    <location>
        <begin position="249"/>
        <end position="269"/>
    </location>
</feature>
<protein>
    <submittedName>
        <fullName evidence="9">MMPL family transporter</fullName>
    </submittedName>
</protein>
<dbReference type="OrthoDB" id="2365435at2"/>
<feature type="transmembrane region" description="Helical" evidence="7">
    <location>
        <begin position="290"/>
        <end position="315"/>
    </location>
</feature>
<dbReference type="PROSITE" id="PS50156">
    <property type="entry name" value="SSD"/>
    <property type="match status" value="1"/>
</dbReference>
<evidence type="ECO:0000313" key="9">
    <source>
        <dbReference type="EMBL" id="RJX39723.1"/>
    </source>
</evidence>
<dbReference type="PANTHER" id="PTHR33406:SF6">
    <property type="entry name" value="MEMBRANE PROTEIN YDGH-RELATED"/>
    <property type="match status" value="1"/>
</dbReference>
<dbReference type="EMBL" id="QXQB01000002">
    <property type="protein sequence ID" value="RJX39723.1"/>
    <property type="molecule type" value="Genomic_DNA"/>
</dbReference>
<keyword evidence="3" id="KW-1003">Cell membrane</keyword>
<keyword evidence="10" id="KW-1185">Reference proteome</keyword>
<dbReference type="PANTHER" id="PTHR33406">
    <property type="entry name" value="MEMBRANE PROTEIN MJ1562-RELATED"/>
    <property type="match status" value="1"/>
</dbReference>
<evidence type="ECO:0000256" key="1">
    <source>
        <dbReference type="ARBA" id="ARBA00004651"/>
    </source>
</evidence>
<evidence type="ECO:0000313" key="10">
    <source>
        <dbReference type="Proteomes" id="UP000267798"/>
    </source>
</evidence>
<accession>A0A3A6PWE1</accession>
<dbReference type="InterPro" id="IPR050545">
    <property type="entry name" value="Mycobact_MmpL"/>
</dbReference>
<feature type="transmembrane region" description="Helical" evidence="7">
    <location>
        <begin position="588"/>
        <end position="611"/>
    </location>
</feature>
<dbReference type="RefSeq" id="WP_120109434.1">
    <property type="nucleotide sequence ID" value="NZ_QXQB01000002.1"/>
</dbReference>
<dbReference type="SUPFAM" id="SSF82866">
    <property type="entry name" value="Multidrug efflux transporter AcrB transmembrane domain"/>
    <property type="match status" value="2"/>
</dbReference>
<feature type="transmembrane region" description="Helical" evidence="7">
    <location>
        <begin position="669"/>
        <end position="687"/>
    </location>
</feature>